<keyword evidence="5 6" id="KW-0520">NAD</keyword>
<dbReference type="Gene3D" id="3.40.50.620">
    <property type="entry name" value="HUPs"/>
    <property type="match status" value="1"/>
</dbReference>
<dbReference type="GO" id="GO:0004359">
    <property type="term" value="F:glutaminase activity"/>
    <property type="evidence" value="ECO:0007669"/>
    <property type="project" value="InterPro"/>
</dbReference>
<comment type="similarity">
    <text evidence="6">Belongs to the NAD synthetase family.</text>
</comment>
<protein>
    <recommendedName>
        <fullName evidence="7">NH(3)-dependent NAD(+) synthetase</fullName>
        <ecNumber evidence="7">6.3.1.5</ecNumber>
    </recommendedName>
</protein>
<dbReference type="SUPFAM" id="SSF52402">
    <property type="entry name" value="Adenine nucleotide alpha hydrolases-like"/>
    <property type="match status" value="1"/>
</dbReference>
<dbReference type="EC" id="6.3.1.5" evidence="7"/>
<dbReference type="PANTHER" id="PTHR23090:SF9">
    <property type="entry name" value="GLUTAMINE-DEPENDENT NAD(+) SYNTHETASE"/>
    <property type="match status" value="1"/>
</dbReference>
<dbReference type="GO" id="GO:0008795">
    <property type="term" value="F:NAD+ synthase activity"/>
    <property type="evidence" value="ECO:0007669"/>
    <property type="project" value="UniProtKB-EC"/>
</dbReference>
<feature type="domain" description="NAD/GMP synthase" evidence="8">
    <location>
        <begin position="150"/>
        <end position="297"/>
    </location>
</feature>
<dbReference type="GO" id="GO:0005737">
    <property type="term" value="C:cytoplasm"/>
    <property type="evidence" value="ECO:0007669"/>
    <property type="project" value="InterPro"/>
</dbReference>
<evidence type="ECO:0000313" key="9">
    <source>
        <dbReference type="EMBL" id="REG10770.1"/>
    </source>
</evidence>
<keyword evidence="10" id="KW-1185">Reference proteome</keyword>
<dbReference type="InterPro" id="IPR003694">
    <property type="entry name" value="NAD_synthase"/>
</dbReference>
<evidence type="ECO:0000256" key="1">
    <source>
        <dbReference type="ARBA" id="ARBA00004790"/>
    </source>
</evidence>
<name>A0A347ZTM1_9CHLR</name>
<dbReference type="EMBL" id="QUMS01000001">
    <property type="protein sequence ID" value="REG10770.1"/>
    <property type="molecule type" value="Genomic_DNA"/>
</dbReference>
<evidence type="ECO:0000256" key="5">
    <source>
        <dbReference type="ARBA" id="ARBA00023027"/>
    </source>
</evidence>
<evidence type="ECO:0000259" key="8">
    <source>
        <dbReference type="Pfam" id="PF02540"/>
    </source>
</evidence>
<accession>A0A347ZTM1</accession>
<reference evidence="9 10" key="1">
    <citation type="submission" date="2018-08" db="EMBL/GenBank/DDBJ databases">
        <title>Genomic Encyclopedia of Type Strains, Phase IV (KMG-IV): sequencing the most valuable type-strain genomes for metagenomic binning, comparative biology and taxonomic classification.</title>
        <authorList>
            <person name="Goeker M."/>
        </authorList>
    </citation>
    <scope>NUCLEOTIDE SEQUENCE [LARGE SCALE GENOMIC DNA]</scope>
    <source>
        <strain evidence="9 10">DSM 23923</strain>
    </source>
</reference>
<dbReference type="UniPathway" id="UPA00253"/>
<dbReference type="Pfam" id="PF02540">
    <property type="entry name" value="NAD_synthase"/>
    <property type="match status" value="2"/>
</dbReference>
<proteinExistence type="inferred from homology"/>
<dbReference type="NCBIfam" id="TIGR00552">
    <property type="entry name" value="nadE"/>
    <property type="match status" value="1"/>
</dbReference>
<organism evidence="9 10">
    <name type="scientific">Pelolinea submarina</name>
    <dbReference type="NCBI Taxonomy" id="913107"/>
    <lineage>
        <taxon>Bacteria</taxon>
        <taxon>Bacillati</taxon>
        <taxon>Chloroflexota</taxon>
        <taxon>Anaerolineae</taxon>
        <taxon>Anaerolineales</taxon>
        <taxon>Anaerolineaceae</taxon>
        <taxon>Pelolinea</taxon>
    </lineage>
</organism>
<dbReference type="InterPro" id="IPR014729">
    <property type="entry name" value="Rossmann-like_a/b/a_fold"/>
</dbReference>
<feature type="domain" description="NAD/GMP synthase" evidence="8">
    <location>
        <begin position="17"/>
        <end position="102"/>
    </location>
</feature>
<evidence type="ECO:0000256" key="4">
    <source>
        <dbReference type="ARBA" id="ARBA00022840"/>
    </source>
</evidence>
<dbReference type="CDD" id="cd00553">
    <property type="entry name" value="NAD_synthase"/>
    <property type="match status" value="1"/>
</dbReference>
<evidence type="ECO:0000256" key="6">
    <source>
        <dbReference type="RuleBase" id="RU003811"/>
    </source>
</evidence>
<comment type="caution">
    <text evidence="9">The sequence shown here is derived from an EMBL/GenBank/DDBJ whole genome shotgun (WGS) entry which is preliminary data.</text>
</comment>
<sequence length="300" mass="34188">MKTKIQELRTHPQVMSQEIEEFIRQSLRTLGREGAAIALSGGLDSAVVAMLAVRSLGSQKVHLVNMPERDSNPIHRQHARQLAQELGIELQVIDITPALRAAGAYKSLPLWLVPSRKLRGRLVTYGREKLIKHNDERIFMDRMNADGESWMARGNSYGMSKHRMRMLLIYQYAEVRNLMVVGAANRTEVMTGTYCKWGVDHCADVMPVMHLYRSQLEQVADYIHVPDYIRTKPSDPDLYPTRIDKGEFLGGFEKADQVLFNFEHGVAKEALYPVYGQKMVEQLEALYQASAHMREAPVHL</sequence>
<dbReference type="Proteomes" id="UP000256388">
    <property type="component" value="Unassembled WGS sequence"/>
</dbReference>
<dbReference type="OrthoDB" id="9803818at2"/>
<dbReference type="GO" id="GO:0005524">
    <property type="term" value="F:ATP binding"/>
    <property type="evidence" value="ECO:0007669"/>
    <property type="project" value="UniProtKB-KW"/>
</dbReference>
<comment type="pathway">
    <text evidence="1">Cofactor biosynthesis; NAD(+) biosynthesis.</text>
</comment>
<comment type="catalytic activity">
    <reaction evidence="7">
        <text>deamido-NAD(+) + NH4(+) + ATP = AMP + diphosphate + NAD(+) + H(+)</text>
        <dbReference type="Rhea" id="RHEA:21188"/>
        <dbReference type="ChEBI" id="CHEBI:15378"/>
        <dbReference type="ChEBI" id="CHEBI:28938"/>
        <dbReference type="ChEBI" id="CHEBI:30616"/>
        <dbReference type="ChEBI" id="CHEBI:33019"/>
        <dbReference type="ChEBI" id="CHEBI:57540"/>
        <dbReference type="ChEBI" id="CHEBI:58437"/>
        <dbReference type="ChEBI" id="CHEBI:456215"/>
        <dbReference type="EC" id="6.3.1.5"/>
    </reaction>
</comment>
<dbReference type="GO" id="GO:0003952">
    <property type="term" value="F:NAD+ synthase (glutamine-hydrolyzing) activity"/>
    <property type="evidence" value="ECO:0007669"/>
    <property type="project" value="InterPro"/>
</dbReference>
<evidence type="ECO:0000313" key="10">
    <source>
        <dbReference type="Proteomes" id="UP000256388"/>
    </source>
</evidence>
<dbReference type="GO" id="GO:0009435">
    <property type="term" value="P:NAD+ biosynthetic process"/>
    <property type="evidence" value="ECO:0007669"/>
    <property type="project" value="UniProtKB-UniPathway"/>
</dbReference>
<keyword evidence="2 6" id="KW-0436">Ligase</keyword>
<keyword evidence="3 6" id="KW-0547">Nucleotide-binding</keyword>
<dbReference type="PANTHER" id="PTHR23090">
    <property type="entry name" value="NH 3 /GLUTAMINE-DEPENDENT NAD + SYNTHETASE"/>
    <property type="match status" value="1"/>
</dbReference>
<evidence type="ECO:0000256" key="3">
    <source>
        <dbReference type="ARBA" id="ARBA00022741"/>
    </source>
</evidence>
<dbReference type="InterPro" id="IPR022310">
    <property type="entry name" value="NAD/GMP_synthase"/>
</dbReference>
<evidence type="ECO:0000256" key="7">
    <source>
        <dbReference type="RuleBase" id="RU003812"/>
    </source>
</evidence>
<dbReference type="AlphaFoldDB" id="A0A347ZTM1"/>
<dbReference type="RefSeq" id="WP_116223929.1">
    <property type="nucleotide sequence ID" value="NZ_AP018437.1"/>
</dbReference>
<evidence type="ECO:0000256" key="2">
    <source>
        <dbReference type="ARBA" id="ARBA00022598"/>
    </source>
</evidence>
<keyword evidence="4 6" id="KW-0067">ATP-binding</keyword>
<gene>
    <name evidence="9" type="ORF">DFR64_0631</name>
</gene>